<protein>
    <submittedName>
        <fullName evidence="1">Uncharacterized protein</fullName>
    </submittedName>
</protein>
<evidence type="ECO:0000313" key="1">
    <source>
        <dbReference type="EMBL" id="KZT51164.1"/>
    </source>
</evidence>
<gene>
    <name evidence="1" type="ORF">CALCODRAFT_148497</name>
</gene>
<evidence type="ECO:0000313" key="2">
    <source>
        <dbReference type="Proteomes" id="UP000076842"/>
    </source>
</evidence>
<organism evidence="1 2">
    <name type="scientific">Calocera cornea HHB12733</name>
    <dbReference type="NCBI Taxonomy" id="1353952"/>
    <lineage>
        <taxon>Eukaryota</taxon>
        <taxon>Fungi</taxon>
        <taxon>Dikarya</taxon>
        <taxon>Basidiomycota</taxon>
        <taxon>Agaricomycotina</taxon>
        <taxon>Dacrymycetes</taxon>
        <taxon>Dacrymycetales</taxon>
        <taxon>Dacrymycetaceae</taxon>
        <taxon>Calocera</taxon>
    </lineage>
</organism>
<keyword evidence="2" id="KW-1185">Reference proteome</keyword>
<dbReference type="InParanoid" id="A0A165CPT1"/>
<dbReference type="AlphaFoldDB" id="A0A165CPT1"/>
<accession>A0A165CPT1</accession>
<proteinExistence type="predicted"/>
<sequence length="177" mass="19560">MHDAPPDPGYSPGREASRLRPILSQIDCTADLLSNTERQIPLCIQLLTYLHQHAMQRLLKHTALSSSLQQILRQCTLMALARLHSADRCAQSAAMTQELPCLSVGRLLQSSAAMPLRSCSVISKCLHPLRFLTAASPKFLAPSHFLAPYSASAQLPVYRSQCCVRGFTCKRRAYRAA</sequence>
<reference evidence="1 2" key="1">
    <citation type="journal article" date="2016" name="Mol. Biol. Evol.">
        <title>Comparative Genomics of Early-Diverging Mushroom-Forming Fungi Provides Insights into the Origins of Lignocellulose Decay Capabilities.</title>
        <authorList>
            <person name="Nagy L.G."/>
            <person name="Riley R."/>
            <person name="Tritt A."/>
            <person name="Adam C."/>
            <person name="Daum C."/>
            <person name="Floudas D."/>
            <person name="Sun H."/>
            <person name="Yadav J.S."/>
            <person name="Pangilinan J."/>
            <person name="Larsson K.H."/>
            <person name="Matsuura K."/>
            <person name="Barry K."/>
            <person name="Labutti K."/>
            <person name="Kuo R."/>
            <person name="Ohm R.A."/>
            <person name="Bhattacharya S.S."/>
            <person name="Shirouzu T."/>
            <person name="Yoshinaga Y."/>
            <person name="Martin F.M."/>
            <person name="Grigoriev I.V."/>
            <person name="Hibbett D.S."/>
        </authorList>
    </citation>
    <scope>NUCLEOTIDE SEQUENCE [LARGE SCALE GENOMIC DNA]</scope>
    <source>
        <strain evidence="1 2">HHB12733</strain>
    </source>
</reference>
<dbReference type="EMBL" id="KV424122">
    <property type="protein sequence ID" value="KZT51164.1"/>
    <property type="molecule type" value="Genomic_DNA"/>
</dbReference>
<name>A0A165CPT1_9BASI</name>
<dbReference type="Proteomes" id="UP000076842">
    <property type="component" value="Unassembled WGS sequence"/>
</dbReference>